<dbReference type="InterPro" id="IPR009188">
    <property type="entry name" value="NiFe-hyd_mat_HypX/HoxX"/>
</dbReference>
<reference evidence="5" key="1">
    <citation type="journal article" date="2019" name="Int. J. Syst. Evol. Microbiol.">
        <title>The Global Catalogue of Microorganisms (GCM) 10K type strain sequencing project: providing services to taxonomists for standard genome sequencing and annotation.</title>
        <authorList>
            <consortium name="The Broad Institute Genomics Platform"/>
            <consortium name="The Broad Institute Genome Sequencing Center for Infectious Disease"/>
            <person name="Wu L."/>
            <person name="Ma J."/>
        </authorList>
    </citation>
    <scope>NUCLEOTIDE SEQUENCE [LARGE SCALE GENOMIC DNA]</scope>
    <source>
        <strain evidence="5">CGMCC 1.6784</strain>
    </source>
</reference>
<keyword evidence="5" id="KW-1185">Reference proteome</keyword>
<name>A0ABQ2JH61_9SPHN</name>
<dbReference type="InterPro" id="IPR036477">
    <property type="entry name" value="Formyl_transf_N_sf"/>
</dbReference>
<dbReference type="RefSeq" id="WP_188818891.1">
    <property type="nucleotide sequence ID" value="NZ_BMLK01000005.1"/>
</dbReference>
<dbReference type="Pfam" id="PF00378">
    <property type="entry name" value="ECH_1"/>
    <property type="match status" value="1"/>
</dbReference>
<evidence type="ECO:0000259" key="2">
    <source>
        <dbReference type="Pfam" id="PF00551"/>
    </source>
</evidence>
<dbReference type="InterPro" id="IPR047180">
    <property type="entry name" value="HoxX-like"/>
</dbReference>
<dbReference type="Proteomes" id="UP000605099">
    <property type="component" value="Unassembled WGS sequence"/>
</dbReference>
<dbReference type="PANTHER" id="PTHR43388:SF1">
    <property type="entry name" value="HYDROGENASE MATURATION FACTOR HOXX"/>
    <property type="match status" value="1"/>
</dbReference>
<proteinExistence type="predicted"/>
<dbReference type="Pfam" id="PF02911">
    <property type="entry name" value="Formyl_trans_C"/>
    <property type="match status" value="1"/>
</dbReference>
<dbReference type="InterPro" id="IPR001753">
    <property type="entry name" value="Enoyl-CoA_hydra/iso"/>
</dbReference>
<dbReference type="SUPFAM" id="SSF53328">
    <property type="entry name" value="Formyltransferase"/>
    <property type="match status" value="1"/>
</dbReference>
<dbReference type="EMBL" id="BMLK01000005">
    <property type="protein sequence ID" value="GGN46367.1"/>
    <property type="molecule type" value="Genomic_DNA"/>
</dbReference>
<dbReference type="SUPFAM" id="SSF52096">
    <property type="entry name" value="ClpP/crotonase"/>
    <property type="match status" value="1"/>
</dbReference>
<evidence type="ECO:0000313" key="4">
    <source>
        <dbReference type="EMBL" id="GGN46367.1"/>
    </source>
</evidence>
<feature type="domain" description="Formyl transferase C-terminal" evidence="3">
    <location>
        <begin position="175"/>
        <end position="262"/>
    </location>
</feature>
<comment type="caution">
    <text evidence="4">The sequence shown here is derived from an EMBL/GenBank/DDBJ whole genome shotgun (WGS) entry which is preliminary data.</text>
</comment>
<sequence length="584" mass="64930">MRILLLCHSFNSLSQRLYVELTERGHEVSVEFDINDTVTREAVTLFDPDLVLAPFLKRAIPEDVWQSRRCLIVHPGIVGDRGPSALDWAMLEGETEWGVTVLEAEAEMDAGPVWASVSFPMRKSTKSSIYRRELADAAVTAVFEALERIESRVLTPSRPDPADPAVCGRARQQCRQSDRAIDWTSDTTDAVLRKIRSADGSPGVRDVLFGRAIRLYDAHGAISLSGPPGTVIARCDGALARATRDGAVWVGHVREERDQALKLPATHVFAAESAALPEVPGYAPIRYKEEDSIGFLHFAFYNGAMSTAQCEELRKAYRQALARPTSVLVLMGGPDYWSNGIHLGLIEAADSPADESWRNINAMDDLARDIITTADRLVVSALRGNAGAGGVFLALAADEVWAREGIVLNPHYKDMANLYGSEYWTYLLPRRAGAENAWRVTQARLPVGVDAACRLGLVDHALPASSAQDPTAIAQLARTLAMDSHFQARLAEKRRRRDADESNKPLAAYRAEELARMQLNFYGFDPSYHVARYNFIHKIPKSRTPLTLARHRSQRQRCLAREMRHDDAWHDPGSQHARKQQHDD</sequence>
<evidence type="ECO:0000313" key="5">
    <source>
        <dbReference type="Proteomes" id="UP000605099"/>
    </source>
</evidence>
<dbReference type="InterPro" id="IPR002376">
    <property type="entry name" value="Formyl_transf_N"/>
</dbReference>
<accession>A0ABQ2JH61</accession>
<feature type="region of interest" description="Disordered" evidence="1">
    <location>
        <begin position="565"/>
        <end position="584"/>
    </location>
</feature>
<gene>
    <name evidence="4" type="primary">hoxX</name>
    <name evidence="4" type="ORF">GCM10011349_13450</name>
</gene>
<dbReference type="CDD" id="cd06558">
    <property type="entry name" value="crotonase-like"/>
    <property type="match status" value="1"/>
</dbReference>
<dbReference type="Pfam" id="PF00551">
    <property type="entry name" value="Formyl_trans_N"/>
    <property type="match status" value="1"/>
</dbReference>
<dbReference type="Gene3D" id="3.40.50.12230">
    <property type="match status" value="1"/>
</dbReference>
<evidence type="ECO:0000256" key="1">
    <source>
        <dbReference type="SAM" id="MobiDB-lite"/>
    </source>
</evidence>
<evidence type="ECO:0000259" key="3">
    <source>
        <dbReference type="Pfam" id="PF02911"/>
    </source>
</evidence>
<dbReference type="InterPro" id="IPR005793">
    <property type="entry name" value="Formyl_trans_C"/>
</dbReference>
<dbReference type="Gene3D" id="3.90.226.10">
    <property type="entry name" value="2-enoyl-CoA Hydratase, Chain A, domain 1"/>
    <property type="match status" value="1"/>
</dbReference>
<dbReference type="InterPro" id="IPR029045">
    <property type="entry name" value="ClpP/crotonase-like_dom_sf"/>
</dbReference>
<dbReference type="CDD" id="cd08650">
    <property type="entry name" value="FMT_core_HypX_N"/>
    <property type="match status" value="1"/>
</dbReference>
<organism evidence="4 5">
    <name type="scientific">Novosphingobium indicum</name>
    <dbReference type="NCBI Taxonomy" id="462949"/>
    <lineage>
        <taxon>Bacteria</taxon>
        <taxon>Pseudomonadati</taxon>
        <taxon>Pseudomonadota</taxon>
        <taxon>Alphaproteobacteria</taxon>
        <taxon>Sphingomonadales</taxon>
        <taxon>Sphingomonadaceae</taxon>
        <taxon>Novosphingobium</taxon>
    </lineage>
</organism>
<feature type="domain" description="Formyl transferase N-terminal" evidence="2">
    <location>
        <begin position="40"/>
        <end position="145"/>
    </location>
</feature>
<dbReference type="InterPro" id="IPR011034">
    <property type="entry name" value="Formyl_transferase-like_C_sf"/>
</dbReference>
<dbReference type="SUPFAM" id="SSF50486">
    <property type="entry name" value="FMT C-terminal domain-like"/>
    <property type="match status" value="1"/>
</dbReference>
<protein>
    <submittedName>
        <fullName evidence="4">Hydrogenase maturation factor HoxX</fullName>
    </submittedName>
</protein>
<dbReference type="PIRSF" id="PIRSF006787">
    <property type="entry name" value="Hydrgn_mat_HoxX"/>
    <property type="match status" value="1"/>
</dbReference>
<dbReference type="CDD" id="cd08701">
    <property type="entry name" value="FMT_C_HypX"/>
    <property type="match status" value="1"/>
</dbReference>
<dbReference type="PANTHER" id="PTHR43388">
    <property type="entry name" value="HYDROGENASE MATURATION FACTOR HOXX"/>
    <property type="match status" value="1"/>
</dbReference>